<organism evidence="1 3">
    <name type="scientific">Peronospora effusa</name>
    <dbReference type="NCBI Taxonomy" id="542832"/>
    <lineage>
        <taxon>Eukaryota</taxon>
        <taxon>Sar</taxon>
        <taxon>Stramenopiles</taxon>
        <taxon>Oomycota</taxon>
        <taxon>Peronosporomycetes</taxon>
        <taxon>Peronosporales</taxon>
        <taxon>Peronosporaceae</taxon>
        <taxon>Peronospora</taxon>
    </lineage>
</organism>
<reference evidence="3 4" key="1">
    <citation type="submission" date="2018-06" db="EMBL/GenBank/DDBJ databases">
        <title>Comparative genomics of downy mildews reveals potential adaptations to biotrophy.</title>
        <authorList>
            <person name="Fletcher K."/>
            <person name="Klosterman S.J."/>
            <person name="Derevnina L."/>
            <person name="Martin F."/>
            <person name="Koike S."/>
            <person name="Reyes Chin-Wo S."/>
            <person name="Mou B."/>
            <person name="Michelmore R."/>
        </authorList>
    </citation>
    <scope>NUCLEOTIDE SEQUENCE [LARGE SCALE GENOMIC DNA]</scope>
    <source>
        <strain evidence="2 4">R13</strain>
        <strain evidence="1 3">R14</strain>
    </source>
</reference>
<dbReference type="EMBL" id="QKXF01000081">
    <property type="protein sequence ID" value="RQM18299.1"/>
    <property type="molecule type" value="Genomic_DNA"/>
</dbReference>
<protein>
    <submittedName>
        <fullName evidence="1">Uncharacterized protein</fullName>
    </submittedName>
</protein>
<evidence type="ECO:0000313" key="2">
    <source>
        <dbReference type="EMBL" id="RQM18299.1"/>
    </source>
</evidence>
<dbReference type="AlphaFoldDB" id="A0A3M6VWJ7"/>
<evidence type="ECO:0000313" key="3">
    <source>
        <dbReference type="Proteomes" id="UP000282087"/>
    </source>
</evidence>
<comment type="caution">
    <text evidence="1">The sequence shown here is derived from an EMBL/GenBank/DDBJ whole genome shotgun (WGS) entry which is preliminary data.</text>
</comment>
<accession>A0A3M6VWJ7</accession>
<keyword evidence="3" id="KW-1185">Reference proteome</keyword>
<dbReference type="VEuPathDB" id="FungiDB:DD237_000043"/>
<gene>
    <name evidence="2" type="ORF">DD237_000043</name>
    <name evidence="1" type="ORF">DD238_000616</name>
</gene>
<dbReference type="Proteomes" id="UP000286097">
    <property type="component" value="Unassembled WGS sequence"/>
</dbReference>
<dbReference type="Proteomes" id="UP000282087">
    <property type="component" value="Unassembled WGS sequence"/>
</dbReference>
<dbReference type="EMBL" id="QLLG01000012">
    <property type="protein sequence ID" value="RMX69850.1"/>
    <property type="molecule type" value="Genomic_DNA"/>
</dbReference>
<evidence type="ECO:0000313" key="1">
    <source>
        <dbReference type="EMBL" id="RMX69850.1"/>
    </source>
</evidence>
<evidence type="ECO:0000313" key="4">
    <source>
        <dbReference type="Proteomes" id="UP000286097"/>
    </source>
</evidence>
<sequence length="62" mass="6682">MPPSDVLTGVVGARTEAARKRYFGHGRHNEGAAANSIVPNQELIENALMDQAETNYSLLGKD</sequence>
<proteinExistence type="predicted"/>
<name>A0A3M6VWJ7_9STRA</name>